<dbReference type="InterPro" id="IPR003661">
    <property type="entry name" value="HisK_dim/P_dom"/>
</dbReference>
<dbReference type="EMBL" id="JBHRXN010000031">
    <property type="protein sequence ID" value="MFC3532765.1"/>
    <property type="molecule type" value="Genomic_DNA"/>
</dbReference>
<reference evidence="16" key="1">
    <citation type="journal article" date="2019" name="Int. J. Syst. Evol. Microbiol.">
        <title>The Global Catalogue of Microorganisms (GCM) 10K type strain sequencing project: providing services to taxonomists for standard genome sequencing and annotation.</title>
        <authorList>
            <consortium name="The Broad Institute Genomics Platform"/>
            <consortium name="The Broad Institute Genome Sequencing Center for Infectious Disease"/>
            <person name="Wu L."/>
            <person name="Ma J."/>
        </authorList>
    </citation>
    <scope>NUCLEOTIDE SEQUENCE [LARGE SCALE GENOMIC DNA]</scope>
    <source>
        <strain evidence="16">KCTC 42742</strain>
    </source>
</reference>
<dbReference type="SUPFAM" id="SSF47384">
    <property type="entry name" value="Homodimeric domain of signal transducing histidine kinase"/>
    <property type="match status" value="1"/>
</dbReference>
<evidence type="ECO:0000256" key="9">
    <source>
        <dbReference type="ARBA" id="ARBA00022840"/>
    </source>
</evidence>
<dbReference type="PRINTS" id="PR00344">
    <property type="entry name" value="BCTRLSENSOR"/>
</dbReference>
<evidence type="ECO:0000256" key="7">
    <source>
        <dbReference type="ARBA" id="ARBA00022741"/>
    </source>
</evidence>
<keyword evidence="4" id="KW-0597">Phosphoprotein</keyword>
<dbReference type="EC" id="2.7.13.3" evidence="3"/>
<evidence type="ECO:0000256" key="1">
    <source>
        <dbReference type="ARBA" id="ARBA00000085"/>
    </source>
</evidence>
<evidence type="ECO:0000256" key="10">
    <source>
        <dbReference type="ARBA" id="ARBA00022989"/>
    </source>
</evidence>
<keyword evidence="11" id="KW-0902">Two-component regulatory system</keyword>
<gene>
    <name evidence="15" type="ORF">ACFOLG_11275</name>
</gene>
<comment type="subcellular location">
    <subcellularLocation>
        <location evidence="2">Membrane</location>
        <topology evidence="2">Multi-pass membrane protein</topology>
    </subcellularLocation>
</comment>
<dbReference type="CDD" id="cd00075">
    <property type="entry name" value="HATPase"/>
    <property type="match status" value="1"/>
</dbReference>
<accession>A0ABV7RJF0</accession>
<dbReference type="PANTHER" id="PTHR45569:SF1">
    <property type="entry name" value="SENSOR PROTEIN KDPD"/>
    <property type="match status" value="1"/>
</dbReference>
<keyword evidence="8" id="KW-0418">Kinase</keyword>
<keyword evidence="12 13" id="KW-0472">Membrane</keyword>
<protein>
    <recommendedName>
        <fullName evidence="3">histidine kinase</fullName>
        <ecNumber evidence="3">2.7.13.3</ecNumber>
    </recommendedName>
</protein>
<keyword evidence="7" id="KW-0547">Nucleotide-binding</keyword>
<feature type="domain" description="Histidine kinase" evidence="14">
    <location>
        <begin position="273"/>
        <end position="485"/>
    </location>
</feature>
<dbReference type="PROSITE" id="PS50109">
    <property type="entry name" value="HIS_KIN"/>
    <property type="match status" value="1"/>
</dbReference>
<dbReference type="SMART" id="SM00388">
    <property type="entry name" value="HisKA"/>
    <property type="match status" value="1"/>
</dbReference>
<organism evidence="15 16">
    <name type="scientific">Vogesella facilis</name>
    <dbReference type="NCBI Taxonomy" id="1655232"/>
    <lineage>
        <taxon>Bacteria</taxon>
        <taxon>Pseudomonadati</taxon>
        <taxon>Pseudomonadota</taxon>
        <taxon>Betaproteobacteria</taxon>
        <taxon>Neisseriales</taxon>
        <taxon>Chromobacteriaceae</taxon>
        <taxon>Vogesella</taxon>
    </lineage>
</organism>
<dbReference type="Pfam" id="PF00512">
    <property type="entry name" value="HisKA"/>
    <property type="match status" value="1"/>
</dbReference>
<dbReference type="InterPro" id="IPR004358">
    <property type="entry name" value="Sig_transdc_His_kin-like_C"/>
</dbReference>
<dbReference type="RefSeq" id="WP_386091777.1">
    <property type="nucleotide sequence ID" value="NZ_JBHRXN010000031.1"/>
</dbReference>
<evidence type="ECO:0000256" key="13">
    <source>
        <dbReference type="SAM" id="Phobius"/>
    </source>
</evidence>
<dbReference type="SMART" id="SM00387">
    <property type="entry name" value="HATPase_c"/>
    <property type="match status" value="1"/>
</dbReference>
<name>A0ABV7RJF0_9NEIS</name>
<dbReference type="InterPro" id="IPR025201">
    <property type="entry name" value="KdpD_TM"/>
</dbReference>
<evidence type="ECO:0000256" key="3">
    <source>
        <dbReference type="ARBA" id="ARBA00012438"/>
    </source>
</evidence>
<evidence type="ECO:0000256" key="4">
    <source>
        <dbReference type="ARBA" id="ARBA00022553"/>
    </source>
</evidence>
<dbReference type="PANTHER" id="PTHR45569">
    <property type="entry name" value="SENSOR PROTEIN KDPD"/>
    <property type="match status" value="1"/>
</dbReference>
<dbReference type="InterPro" id="IPR005467">
    <property type="entry name" value="His_kinase_dom"/>
</dbReference>
<feature type="transmembrane region" description="Helical" evidence="13">
    <location>
        <begin position="58"/>
        <end position="74"/>
    </location>
</feature>
<evidence type="ECO:0000259" key="14">
    <source>
        <dbReference type="PROSITE" id="PS50109"/>
    </source>
</evidence>
<dbReference type="Pfam" id="PF13493">
    <property type="entry name" value="DUF4118"/>
    <property type="match status" value="1"/>
</dbReference>
<evidence type="ECO:0000256" key="11">
    <source>
        <dbReference type="ARBA" id="ARBA00023012"/>
    </source>
</evidence>
<dbReference type="Gene3D" id="3.30.450.40">
    <property type="match status" value="1"/>
</dbReference>
<feature type="transmembrane region" description="Helical" evidence="13">
    <location>
        <begin position="86"/>
        <end position="108"/>
    </location>
</feature>
<evidence type="ECO:0000313" key="15">
    <source>
        <dbReference type="EMBL" id="MFC3532765.1"/>
    </source>
</evidence>
<evidence type="ECO:0000256" key="2">
    <source>
        <dbReference type="ARBA" id="ARBA00004141"/>
    </source>
</evidence>
<evidence type="ECO:0000256" key="6">
    <source>
        <dbReference type="ARBA" id="ARBA00022692"/>
    </source>
</evidence>
<comment type="catalytic activity">
    <reaction evidence="1">
        <text>ATP + protein L-histidine = ADP + protein N-phospho-L-histidine.</text>
        <dbReference type="EC" id="2.7.13.3"/>
    </reaction>
</comment>
<dbReference type="Proteomes" id="UP001595741">
    <property type="component" value="Unassembled WGS sequence"/>
</dbReference>
<dbReference type="InterPro" id="IPR003594">
    <property type="entry name" value="HATPase_dom"/>
</dbReference>
<dbReference type="SUPFAM" id="SSF55874">
    <property type="entry name" value="ATPase domain of HSP90 chaperone/DNA topoisomerase II/histidine kinase"/>
    <property type="match status" value="1"/>
</dbReference>
<dbReference type="Gene3D" id="1.20.120.620">
    <property type="entry name" value="Backbone structure of the membrane domain of e. Coli histidine kinase receptor kdpd"/>
    <property type="match status" value="1"/>
</dbReference>
<sequence>MQAHQASGLWRYGLVIVACLLVTLLTAPFRATLELANAVMLFLLVVFLVALKLGRGPAVFAALLGVALFDFFLVPPHFTFAVSDGVYLITFAVMLAVGLLTTGLTTSLQDESARVRRHERETREHYELARTLTGAASLEQVEAAVASYAAHQHCRVRCFWLTPQRQLDTAHSELLESHLLQMAFTRQQPVHGDADAGPPPLYLPLRAPMGVRGVLAIYPDSAAGQDFLQREPLFVTLASLLAIAVERLHYVDVARQTEVAISAEKLRSSILAALSHDLRTPLTSLLGMADALAARPLPAAEREAARLIRDQAGAVHKMMSNLLDMARLQAGKLPLRQEWQLYEEVVSTSLQLLRPTLAAHPLQLELAPDLPLVRFDAVLVERVLCNLLENAAKYAPAGSTIRIRGYVEGGDACLAVCDAGPGIEPAELQRLFALFERGEAESSKPGVGLGLGIAKAIAEAHGGSLTLSATPGAGTIACLRLPLGTPPAVLTEDEHESR</sequence>
<keyword evidence="5" id="KW-0808">Transferase</keyword>
<dbReference type="CDD" id="cd00082">
    <property type="entry name" value="HisKA"/>
    <property type="match status" value="1"/>
</dbReference>
<proteinExistence type="predicted"/>
<dbReference type="InterPro" id="IPR038318">
    <property type="entry name" value="KdpD_sf"/>
</dbReference>
<dbReference type="InterPro" id="IPR036890">
    <property type="entry name" value="HATPase_C_sf"/>
</dbReference>
<keyword evidence="10 13" id="KW-1133">Transmembrane helix</keyword>
<comment type="caution">
    <text evidence="15">The sequence shown here is derived from an EMBL/GenBank/DDBJ whole genome shotgun (WGS) entry which is preliminary data.</text>
</comment>
<dbReference type="InterPro" id="IPR052023">
    <property type="entry name" value="Histidine_kinase_KdpD"/>
</dbReference>
<evidence type="ECO:0000256" key="8">
    <source>
        <dbReference type="ARBA" id="ARBA00022777"/>
    </source>
</evidence>
<dbReference type="Pfam" id="PF02518">
    <property type="entry name" value="HATPase_c"/>
    <property type="match status" value="1"/>
</dbReference>
<feature type="transmembrane region" description="Helical" evidence="13">
    <location>
        <begin position="12"/>
        <end position="29"/>
    </location>
</feature>
<evidence type="ECO:0000256" key="12">
    <source>
        <dbReference type="ARBA" id="ARBA00023136"/>
    </source>
</evidence>
<evidence type="ECO:0000313" key="16">
    <source>
        <dbReference type="Proteomes" id="UP001595741"/>
    </source>
</evidence>
<feature type="transmembrane region" description="Helical" evidence="13">
    <location>
        <begin position="35"/>
        <end position="51"/>
    </location>
</feature>
<evidence type="ECO:0000256" key="5">
    <source>
        <dbReference type="ARBA" id="ARBA00022679"/>
    </source>
</evidence>
<dbReference type="Gene3D" id="1.10.287.130">
    <property type="match status" value="1"/>
</dbReference>
<dbReference type="InterPro" id="IPR029016">
    <property type="entry name" value="GAF-like_dom_sf"/>
</dbReference>
<keyword evidence="16" id="KW-1185">Reference proteome</keyword>
<keyword evidence="9" id="KW-0067">ATP-binding</keyword>
<dbReference type="Gene3D" id="3.30.565.10">
    <property type="entry name" value="Histidine kinase-like ATPase, C-terminal domain"/>
    <property type="match status" value="1"/>
</dbReference>
<keyword evidence="6 13" id="KW-0812">Transmembrane</keyword>
<dbReference type="InterPro" id="IPR036097">
    <property type="entry name" value="HisK_dim/P_sf"/>
</dbReference>